<gene>
    <name evidence="7" type="ORF">H9761_15460</name>
</gene>
<accession>A0A9D2NIW6</accession>
<comment type="subcellular location">
    <subcellularLocation>
        <location evidence="1">Membrane</location>
    </subcellularLocation>
</comment>
<dbReference type="InterPro" id="IPR003660">
    <property type="entry name" value="HAMP_dom"/>
</dbReference>
<evidence type="ECO:0000313" key="8">
    <source>
        <dbReference type="Proteomes" id="UP000823891"/>
    </source>
</evidence>
<dbReference type="Pfam" id="PF06580">
    <property type="entry name" value="His_kinase"/>
    <property type="match status" value="1"/>
</dbReference>
<keyword evidence="4 7" id="KW-0418">Kinase</keyword>
<organism evidence="7 8">
    <name type="scientific">Candidatus Eisenbergiella merdavium</name>
    <dbReference type="NCBI Taxonomy" id="2838551"/>
    <lineage>
        <taxon>Bacteria</taxon>
        <taxon>Bacillati</taxon>
        <taxon>Bacillota</taxon>
        <taxon>Clostridia</taxon>
        <taxon>Lachnospirales</taxon>
        <taxon>Lachnospiraceae</taxon>
        <taxon>Eisenbergiella</taxon>
    </lineage>
</organism>
<comment type="caution">
    <text evidence="7">The sequence shown here is derived from an EMBL/GenBank/DDBJ whole genome shotgun (WGS) entry which is preliminary data.</text>
</comment>
<reference evidence="7" key="1">
    <citation type="journal article" date="2021" name="PeerJ">
        <title>Extensive microbial diversity within the chicken gut microbiome revealed by metagenomics and culture.</title>
        <authorList>
            <person name="Gilroy R."/>
            <person name="Ravi A."/>
            <person name="Getino M."/>
            <person name="Pursley I."/>
            <person name="Horton D.L."/>
            <person name="Alikhan N.F."/>
            <person name="Baker D."/>
            <person name="Gharbi K."/>
            <person name="Hall N."/>
            <person name="Watson M."/>
            <person name="Adriaenssens E.M."/>
            <person name="Foster-Nyarko E."/>
            <person name="Jarju S."/>
            <person name="Secka A."/>
            <person name="Antonio M."/>
            <person name="Oren A."/>
            <person name="Chaudhuri R.R."/>
            <person name="La Ragione R."/>
            <person name="Hildebrand F."/>
            <person name="Pallen M.J."/>
        </authorList>
    </citation>
    <scope>NUCLEOTIDE SEQUENCE</scope>
    <source>
        <strain evidence="7">USAMLcec2-132</strain>
    </source>
</reference>
<dbReference type="EMBL" id="DWWS01000054">
    <property type="protein sequence ID" value="HJC25071.1"/>
    <property type="molecule type" value="Genomic_DNA"/>
</dbReference>
<keyword evidence="5" id="KW-0812">Transmembrane</keyword>
<proteinExistence type="predicted"/>
<feature type="transmembrane region" description="Helical" evidence="5">
    <location>
        <begin position="317"/>
        <end position="340"/>
    </location>
</feature>
<evidence type="ECO:0000256" key="5">
    <source>
        <dbReference type="SAM" id="Phobius"/>
    </source>
</evidence>
<dbReference type="AlphaFoldDB" id="A0A9D2NIW6"/>
<dbReference type="InterPro" id="IPR003594">
    <property type="entry name" value="HATPase_dom"/>
</dbReference>
<dbReference type="Gene3D" id="6.10.340.10">
    <property type="match status" value="1"/>
</dbReference>
<dbReference type="PROSITE" id="PS50885">
    <property type="entry name" value="HAMP"/>
    <property type="match status" value="1"/>
</dbReference>
<dbReference type="PANTHER" id="PTHR34220">
    <property type="entry name" value="SENSOR HISTIDINE KINASE YPDA"/>
    <property type="match status" value="1"/>
</dbReference>
<evidence type="ECO:0000256" key="2">
    <source>
        <dbReference type="ARBA" id="ARBA00022553"/>
    </source>
</evidence>
<dbReference type="GO" id="GO:0016020">
    <property type="term" value="C:membrane"/>
    <property type="evidence" value="ECO:0007669"/>
    <property type="project" value="UniProtKB-SubCell"/>
</dbReference>
<keyword evidence="5" id="KW-0472">Membrane</keyword>
<dbReference type="Gene3D" id="3.30.565.10">
    <property type="entry name" value="Histidine kinase-like ATPase, C-terminal domain"/>
    <property type="match status" value="1"/>
</dbReference>
<evidence type="ECO:0000256" key="3">
    <source>
        <dbReference type="ARBA" id="ARBA00022679"/>
    </source>
</evidence>
<reference evidence="7" key="2">
    <citation type="submission" date="2021-04" db="EMBL/GenBank/DDBJ databases">
        <authorList>
            <person name="Gilroy R."/>
        </authorList>
    </citation>
    <scope>NUCLEOTIDE SEQUENCE</scope>
    <source>
        <strain evidence="7">USAMLcec2-132</strain>
    </source>
</reference>
<evidence type="ECO:0000259" key="6">
    <source>
        <dbReference type="PROSITE" id="PS50885"/>
    </source>
</evidence>
<dbReference type="PANTHER" id="PTHR34220:SF7">
    <property type="entry name" value="SENSOR HISTIDINE KINASE YPDA"/>
    <property type="match status" value="1"/>
</dbReference>
<feature type="domain" description="HAMP" evidence="6">
    <location>
        <begin position="337"/>
        <end position="390"/>
    </location>
</feature>
<sequence>MRKKSVPPRLPVPEKTGASDRRNVTRWFRNLPLNRKILLLICLIAFLPLSLVLTFSVSEIRRQSQESQMYALNQGYVQVSQVVEDKLSRMHNISTLLAVNDMVNLDLTLAQEEALADQLVMFENMSSYVYVMEMSFDSNHIIFYIDDSFPVVNDSSGRYRSLEAARQTDWYRQLEENNGKPTWVSFQEDWYDSNDSFVAITRAIWDPDDYSRSTGVLSVSLERSLLEDLLIGASPDQILYLETASGSLIAANRPEEELVRLAPEYRMPGDQTFYKRKIGQTPYMVRSSLLDKSGLYLVSLVPLRSIQQEIDLISSRIWLMFGAVCIFIALSFLPLTRSILSRLQMLKEQMLLVKKGEIRRINVVQEYQDEIGQLVTYYNEMVDKVDELMREQYALGQEKTGAELKALQSQINPHFLYNTLDMINWMAQKNETANVRSVVQAMSRFYRLTLSKGHDIVTIADEVKMCDAYMEIQRRRYKGRILYTTEVDEAVLDCLIPKITLQPFLENAIIHGISQKEDARGTVTLSGWEEDGRITLSVTDDGVGMVTGEARSSSTGSHYGMDNIEKRLRLFYGEEIPIQIESSPGMGTCVIITVPARREETEVQV</sequence>
<evidence type="ECO:0000256" key="1">
    <source>
        <dbReference type="ARBA" id="ARBA00004370"/>
    </source>
</evidence>
<dbReference type="SMART" id="SM00387">
    <property type="entry name" value="HATPase_c"/>
    <property type="match status" value="1"/>
</dbReference>
<feature type="transmembrane region" description="Helical" evidence="5">
    <location>
        <begin position="37"/>
        <end position="57"/>
    </location>
</feature>
<dbReference type="SMART" id="SM00304">
    <property type="entry name" value="HAMP"/>
    <property type="match status" value="1"/>
</dbReference>
<dbReference type="InterPro" id="IPR050640">
    <property type="entry name" value="Bact_2-comp_sensor_kinase"/>
</dbReference>
<dbReference type="Proteomes" id="UP000823891">
    <property type="component" value="Unassembled WGS sequence"/>
</dbReference>
<evidence type="ECO:0000256" key="4">
    <source>
        <dbReference type="ARBA" id="ARBA00022777"/>
    </source>
</evidence>
<dbReference type="SUPFAM" id="SSF55874">
    <property type="entry name" value="ATPase domain of HSP90 chaperone/DNA topoisomerase II/histidine kinase"/>
    <property type="match status" value="1"/>
</dbReference>
<keyword evidence="2" id="KW-0597">Phosphoprotein</keyword>
<keyword evidence="3" id="KW-0808">Transferase</keyword>
<dbReference type="GO" id="GO:0000155">
    <property type="term" value="F:phosphorelay sensor kinase activity"/>
    <property type="evidence" value="ECO:0007669"/>
    <property type="project" value="InterPro"/>
</dbReference>
<keyword evidence="5" id="KW-1133">Transmembrane helix</keyword>
<evidence type="ECO:0000313" key="7">
    <source>
        <dbReference type="EMBL" id="HJC25071.1"/>
    </source>
</evidence>
<name>A0A9D2NIW6_9FIRM</name>
<dbReference type="Pfam" id="PF02518">
    <property type="entry name" value="HATPase_c"/>
    <property type="match status" value="1"/>
</dbReference>
<dbReference type="InterPro" id="IPR036890">
    <property type="entry name" value="HATPase_C_sf"/>
</dbReference>
<dbReference type="InterPro" id="IPR010559">
    <property type="entry name" value="Sig_transdc_His_kin_internal"/>
</dbReference>
<protein>
    <submittedName>
        <fullName evidence="7">Sensor histidine kinase</fullName>
    </submittedName>
</protein>